<dbReference type="Gene3D" id="3.20.20.80">
    <property type="entry name" value="Glycosidases"/>
    <property type="match status" value="1"/>
</dbReference>
<dbReference type="RefSeq" id="WP_138618622.1">
    <property type="nucleotide sequence ID" value="NZ_VCAO01000005.1"/>
</dbReference>
<evidence type="ECO:0000256" key="3">
    <source>
        <dbReference type="SAM" id="Phobius"/>
    </source>
</evidence>
<evidence type="ECO:0000313" key="5">
    <source>
        <dbReference type="Proteomes" id="UP000309668"/>
    </source>
</evidence>
<accession>A0A5S3PUG6</accession>
<dbReference type="GO" id="GO:0016998">
    <property type="term" value="P:cell wall macromolecule catabolic process"/>
    <property type="evidence" value="ECO:0007669"/>
    <property type="project" value="InterPro"/>
</dbReference>
<feature type="region of interest" description="Disordered" evidence="2">
    <location>
        <begin position="1"/>
        <end position="20"/>
    </location>
</feature>
<comment type="similarity">
    <text evidence="1">Belongs to the glycosyl hydrolase 25 family.</text>
</comment>
<keyword evidence="3" id="KW-0812">Transmembrane</keyword>
<organism evidence="4 5">
    <name type="scientific">Qipengyuania marisflavi</name>
    <dbReference type="NCBI Taxonomy" id="2486356"/>
    <lineage>
        <taxon>Bacteria</taxon>
        <taxon>Pseudomonadati</taxon>
        <taxon>Pseudomonadota</taxon>
        <taxon>Alphaproteobacteria</taxon>
        <taxon>Sphingomonadales</taxon>
        <taxon>Erythrobacteraceae</taxon>
        <taxon>Qipengyuania</taxon>
    </lineage>
</organism>
<comment type="caution">
    <text evidence="4">The sequence shown here is derived from an EMBL/GenBank/DDBJ whole genome shotgun (WGS) entry which is preliminary data.</text>
</comment>
<dbReference type="PROSITE" id="PS51904">
    <property type="entry name" value="GLYCOSYL_HYDROL_F25_2"/>
    <property type="match status" value="1"/>
</dbReference>
<reference evidence="4 5" key="1">
    <citation type="submission" date="2019-05" db="EMBL/GenBank/DDBJ databases">
        <title>Erythrobacter marisflavi sp. nov., isolated from isolated from water of an estuary environment.</title>
        <authorList>
            <person name="Yoon J.-H."/>
        </authorList>
    </citation>
    <scope>NUCLEOTIDE SEQUENCE [LARGE SCALE GENOMIC DNA]</scope>
    <source>
        <strain evidence="4 5">KEM-5</strain>
    </source>
</reference>
<dbReference type="InterPro" id="IPR017853">
    <property type="entry name" value="GH"/>
</dbReference>
<keyword evidence="3" id="KW-0472">Membrane</keyword>
<gene>
    <name evidence="4" type="ORF">FEV51_10315</name>
</gene>
<keyword evidence="3" id="KW-1133">Transmembrane helix</keyword>
<dbReference type="AlphaFoldDB" id="A0A5S3PUG6"/>
<evidence type="ECO:0000313" key="4">
    <source>
        <dbReference type="EMBL" id="TMM47169.1"/>
    </source>
</evidence>
<name>A0A5S3PUG6_9SPHN</name>
<dbReference type="CDD" id="cd00599">
    <property type="entry name" value="GH25_muramidase"/>
    <property type="match status" value="1"/>
</dbReference>
<sequence length="249" mass="27595">MARKQTVQRKRRSKKKAKRQVSRAGIMAAFLLAFALLAAGFAWYKGRQWRPDEQLWPDQGAVVGERDGVVDFGTIAGLGAKFTYVLASHGAGRQDARFPANFAAARDAGLEVGAVHEFDPCVPADGQSANFVTVVPRDGDLLPPAILLEGDASDCPTRVSDAAVQSELMTLVNQIEAHSGKAVILAPSKDFEERYHVAQRIDRQLWLARNWFEPVYAGRPWMLWTANRTLQTEAAAKPLRWAVIRREDN</sequence>
<dbReference type="GO" id="GO:0003796">
    <property type="term" value="F:lysozyme activity"/>
    <property type="evidence" value="ECO:0007669"/>
    <property type="project" value="InterPro"/>
</dbReference>
<protein>
    <submittedName>
        <fullName evidence="4">Lysozyme</fullName>
    </submittedName>
</protein>
<dbReference type="GO" id="GO:0009253">
    <property type="term" value="P:peptidoglycan catabolic process"/>
    <property type="evidence" value="ECO:0007669"/>
    <property type="project" value="InterPro"/>
</dbReference>
<dbReference type="InterPro" id="IPR002053">
    <property type="entry name" value="Glyco_hydro_25"/>
</dbReference>
<evidence type="ECO:0000256" key="2">
    <source>
        <dbReference type="SAM" id="MobiDB-lite"/>
    </source>
</evidence>
<dbReference type="SUPFAM" id="SSF51445">
    <property type="entry name" value="(Trans)glycosidases"/>
    <property type="match status" value="1"/>
</dbReference>
<evidence type="ECO:0000256" key="1">
    <source>
        <dbReference type="ARBA" id="ARBA00010646"/>
    </source>
</evidence>
<proteinExistence type="inferred from homology"/>
<dbReference type="Pfam" id="PF01183">
    <property type="entry name" value="Glyco_hydro_25"/>
    <property type="match status" value="1"/>
</dbReference>
<keyword evidence="5" id="KW-1185">Reference proteome</keyword>
<dbReference type="Proteomes" id="UP000309668">
    <property type="component" value="Unassembled WGS sequence"/>
</dbReference>
<dbReference type="OrthoDB" id="9798192at2"/>
<dbReference type="EMBL" id="VCAO01000005">
    <property type="protein sequence ID" value="TMM47169.1"/>
    <property type="molecule type" value="Genomic_DNA"/>
</dbReference>
<feature type="transmembrane region" description="Helical" evidence="3">
    <location>
        <begin position="21"/>
        <end position="44"/>
    </location>
</feature>